<keyword evidence="3" id="KW-1185">Reference proteome</keyword>
<sequence length="134" mass="15025">MHSNLMSKVMQRSQSTPNVGVWPTEQHSQAQAPRRTKTSIDLLALSRRDTTRVERNVDPFSLAGFFPSSPRQSDQEQLGWWRDESLEEGPEEFVDKIVDTVDGDISSLGCNASSLVEKTSQQRQSSNVKTSLES</sequence>
<proteinExistence type="predicted"/>
<feature type="compositionally biased region" description="Polar residues" evidence="1">
    <location>
        <begin position="1"/>
        <end position="18"/>
    </location>
</feature>
<comment type="caution">
    <text evidence="2">The sequence shown here is derived from an EMBL/GenBank/DDBJ whole genome shotgun (WGS) entry which is preliminary data.</text>
</comment>
<name>A0AAD4MG38_9AGAM</name>
<dbReference type="Proteomes" id="UP001203297">
    <property type="component" value="Unassembled WGS sequence"/>
</dbReference>
<reference evidence="2" key="1">
    <citation type="journal article" date="2022" name="New Phytol.">
        <title>Evolutionary transition to the ectomycorrhizal habit in the genomes of a hyperdiverse lineage of mushroom-forming fungi.</title>
        <authorList>
            <person name="Looney B."/>
            <person name="Miyauchi S."/>
            <person name="Morin E."/>
            <person name="Drula E."/>
            <person name="Courty P.E."/>
            <person name="Kohler A."/>
            <person name="Kuo A."/>
            <person name="LaButti K."/>
            <person name="Pangilinan J."/>
            <person name="Lipzen A."/>
            <person name="Riley R."/>
            <person name="Andreopoulos W."/>
            <person name="He G."/>
            <person name="Johnson J."/>
            <person name="Nolan M."/>
            <person name="Tritt A."/>
            <person name="Barry K.W."/>
            <person name="Grigoriev I.V."/>
            <person name="Nagy L.G."/>
            <person name="Hibbett D."/>
            <person name="Henrissat B."/>
            <person name="Matheny P.B."/>
            <person name="Labbe J."/>
            <person name="Martin F.M."/>
        </authorList>
    </citation>
    <scope>NUCLEOTIDE SEQUENCE</scope>
    <source>
        <strain evidence="2">BPL690</strain>
    </source>
</reference>
<evidence type="ECO:0000313" key="2">
    <source>
        <dbReference type="EMBL" id="KAI0307909.1"/>
    </source>
</evidence>
<dbReference type="AlphaFoldDB" id="A0AAD4MG38"/>
<protein>
    <submittedName>
        <fullName evidence="2">Uncharacterized protein</fullName>
    </submittedName>
</protein>
<evidence type="ECO:0000256" key="1">
    <source>
        <dbReference type="SAM" id="MobiDB-lite"/>
    </source>
</evidence>
<feature type="region of interest" description="Disordered" evidence="1">
    <location>
        <begin position="1"/>
        <end position="36"/>
    </location>
</feature>
<organism evidence="2 3">
    <name type="scientific">Multifurca ochricompacta</name>
    <dbReference type="NCBI Taxonomy" id="376703"/>
    <lineage>
        <taxon>Eukaryota</taxon>
        <taxon>Fungi</taxon>
        <taxon>Dikarya</taxon>
        <taxon>Basidiomycota</taxon>
        <taxon>Agaricomycotina</taxon>
        <taxon>Agaricomycetes</taxon>
        <taxon>Russulales</taxon>
        <taxon>Russulaceae</taxon>
        <taxon>Multifurca</taxon>
    </lineage>
</organism>
<gene>
    <name evidence="2" type="ORF">B0F90DRAFT_85071</name>
</gene>
<evidence type="ECO:0000313" key="3">
    <source>
        <dbReference type="Proteomes" id="UP001203297"/>
    </source>
</evidence>
<accession>A0AAD4MG38</accession>
<dbReference type="EMBL" id="WTXG01000001">
    <property type="protein sequence ID" value="KAI0307909.1"/>
    <property type="molecule type" value="Genomic_DNA"/>
</dbReference>